<dbReference type="GO" id="GO:0016787">
    <property type="term" value="F:hydrolase activity"/>
    <property type="evidence" value="ECO:0007669"/>
    <property type="project" value="UniProtKB-KW"/>
</dbReference>
<name>A0A1W1WRA2_9BACT</name>
<evidence type="ECO:0000256" key="4">
    <source>
        <dbReference type="ARBA" id="ARBA00022723"/>
    </source>
</evidence>
<proteinExistence type="inferred from homology"/>
<dbReference type="InterPro" id="IPR003730">
    <property type="entry name" value="Cu_polyphenol_OxRdtase"/>
</dbReference>
<protein>
    <recommendedName>
        <fullName evidence="10">Purine nucleoside phosphorylase</fullName>
    </recommendedName>
</protein>
<dbReference type="AlphaFoldDB" id="A0A1W1WRA2"/>
<evidence type="ECO:0000256" key="7">
    <source>
        <dbReference type="ARBA" id="ARBA00047989"/>
    </source>
</evidence>
<gene>
    <name evidence="11" type="ORF">SAMN05660197_0511</name>
</gene>
<dbReference type="PANTHER" id="PTHR30616:SF2">
    <property type="entry name" value="PURINE NUCLEOSIDE PHOSPHORYLASE LACC1"/>
    <property type="match status" value="1"/>
</dbReference>
<dbReference type="SUPFAM" id="SSF64438">
    <property type="entry name" value="CNF1/YfiH-like putative cysteine hydrolases"/>
    <property type="match status" value="1"/>
</dbReference>
<evidence type="ECO:0000256" key="1">
    <source>
        <dbReference type="ARBA" id="ARBA00000553"/>
    </source>
</evidence>
<evidence type="ECO:0000256" key="10">
    <source>
        <dbReference type="RuleBase" id="RU361274"/>
    </source>
</evidence>
<sequence>MQIKYFISDRFGGVSKPPFHELNIALHTGDDPEDVIQNRKILFQKAGIKNAQFADQIHSNKVIILDKYNAPLQCDGFITTKPNLALAIMSADCFGVLLYDSINFIIGAVHAGRAGAQQGIVTNAIEIMYQLGAQEIRAVISPGIHSCCYEVGEEILQKTPSRFIKRGRFLDIKAMIYEQLHKKGVSYIKDLNICTCCDRRYYSYRREGRTGRFASIIWMEE</sequence>
<dbReference type="Proteomes" id="UP000192602">
    <property type="component" value="Unassembled WGS sequence"/>
</dbReference>
<dbReference type="InterPro" id="IPR038371">
    <property type="entry name" value="Cu_polyphenol_OxRdtase_sf"/>
</dbReference>
<dbReference type="GO" id="GO:0005507">
    <property type="term" value="F:copper ion binding"/>
    <property type="evidence" value="ECO:0007669"/>
    <property type="project" value="TreeGrafter"/>
</dbReference>
<comment type="catalytic activity">
    <reaction evidence="1">
        <text>inosine + phosphate = alpha-D-ribose 1-phosphate + hypoxanthine</text>
        <dbReference type="Rhea" id="RHEA:27646"/>
        <dbReference type="ChEBI" id="CHEBI:17368"/>
        <dbReference type="ChEBI" id="CHEBI:17596"/>
        <dbReference type="ChEBI" id="CHEBI:43474"/>
        <dbReference type="ChEBI" id="CHEBI:57720"/>
        <dbReference type="EC" id="2.4.2.1"/>
    </reaction>
    <physiologicalReaction direction="left-to-right" evidence="1">
        <dbReference type="Rhea" id="RHEA:27647"/>
    </physiologicalReaction>
</comment>
<keyword evidence="6" id="KW-0862">Zinc</keyword>
<dbReference type="Pfam" id="PF02578">
    <property type="entry name" value="Cu-oxidase_4"/>
    <property type="match status" value="1"/>
</dbReference>
<dbReference type="Gene3D" id="3.60.140.10">
    <property type="entry name" value="CNF1/YfiH-like putative cysteine hydrolases"/>
    <property type="match status" value="1"/>
</dbReference>
<dbReference type="GO" id="GO:0017061">
    <property type="term" value="F:S-methyl-5-thioadenosine phosphorylase activity"/>
    <property type="evidence" value="ECO:0007669"/>
    <property type="project" value="UniProtKB-EC"/>
</dbReference>
<evidence type="ECO:0000256" key="2">
    <source>
        <dbReference type="ARBA" id="ARBA00007353"/>
    </source>
</evidence>
<evidence type="ECO:0000256" key="5">
    <source>
        <dbReference type="ARBA" id="ARBA00022801"/>
    </source>
</evidence>
<dbReference type="PANTHER" id="PTHR30616">
    <property type="entry name" value="UNCHARACTERIZED PROTEIN YFIH"/>
    <property type="match status" value="1"/>
</dbReference>
<comment type="catalytic activity">
    <reaction evidence="8">
        <text>adenosine + phosphate = alpha-D-ribose 1-phosphate + adenine</text>
        <dbReference type="Rhea" id="RHEA:27642"/>
        <dbReference type="ChEBI" id="CHEBI:16335"/>
        <dbReference type="ChEBI" id="CHEBI:16708"/>
        <dbReference type="ChEBI" id="CHEBI:43474"/>
        <dbReference type="ChEBI" id="CHEBI:57720"/>
        <dbReference type="EC" id="2.4.2.1"/>
    </reaction>
    <physiologicalReaction direction="left-to-right" evidence="8">
        <dbReference type="Rhea" id="RHEA:27643"/>
    </physiologicalReaction>
</comment>
<keyword evidence="3" id="KW-0808">Transferase</keyword>
<keyword evidence="4" id="KW-0479">Metal-binding</keyword>
<keyword evidence="5" id="KW-0378">Hydrolase</keyword>
<keyword evidence="12" id="KW-1185">Reference proteome</keyword>
<evidence type="ECO:0000313" key="12">
    <source>
        <dbReference type="Proteomes" id="UP000192602"/>
    </source>
</evidence>
<dbReference type="STRING" id="1069081.SAMN05660197_0511"/>
<dbReference type="EMBL" id="FWWZ01000001">
    <property type="protein sequence ID" value="SMC08745.1"/>
    <property type="molecule type" value="Genomic_DNA"/>
</dbReference>
<dbReference type="RefSeq" id="WP_084275009.1">
    <property type="nucleotide sequence ID" value="NZ_AP026671.1"/>
</dbReference>
<evidence type="ECO:0000256" key="8">
    <source>
        <dbReference type="ARBA" id="ARBA00048968"/>
    </source>
</evidence>
<evidence type="ECO:0000256" key="3">
    <source>
        <dbReference type="ARBA" id="ARBA00022679"/>
    </source>
</evidence>
<dbReference type="CDD" id="cd16833">
    <property type="entry name" value="YfiH"/>
    <property type="match status" value="1"/>
</dbReference>
<reference evidence="12" key="1">
    <citation type="submission" date="2017-04" db="EMBL/GenBank/DDBJ databases">
        <authorList>
            <person name="Varghese N."/>
            <person name="Submissions S."/>
        </authorList>
    </citation>
    <scope>NUCLEOTIDE SEQUENCE [LARGE SCALE GENOMIC DNA]</scope>
    <source>
        <strain evidence="12">DSM 16512</strain>
    </source>
</reference>
<evidence type="ECO:0000256" key="9">
    <source>
        <dbReference type="ARBA" id="ARBA00049893"/>
    </source>
</evidence>
<dbReference type="InterPro" id="IPR011324">
    <property type="entry name" value="Cytotoxic_necrot_fac-like_cat"/>
</dbReference>
<comment type="similarity">
    <text evidence="2 10">Belongs to the purine nucleoside phosphorylase YfiH/LACC1 family.</text>
</comment>
<dbReference type="NCBIfam" id="TIGR00726">
    <property type="entry name" value="peptidoglycan editing factor PgeF"/>
    <property type="match status" value="1"/>
</dbReference>
<evidence type="ECO:0000313" key="11">
    <source>
        <dbReference type="EMBL" id="SMC08745.1"/>
    </source>
</evidence>
<evidence type="ECO:0000256" key="6">
    <source>
        <dbReference type="ARBA" id="ARBA00022833"/>
    </source>
</evidence>
<comment type="catalytic activity">
    <reaction evidence="7">
        <text>adenosine + H2O + H(+) = inosine + NH4(+)</text>
        <dbReference type="Rhea" id="RHEA:24408"/>
        <dbReference type="ChEBI" id="CHEBI:15377"/>
        <dbReference type="ChEBI" id="CHEBI:15378"/>
        <dbReference type="ChEBI" id="CHEBI:16335"/>
        <dbReference type="ChEBI" id="CHEBI:17596"/>
        <dbReference type="ChEBI" id="CHEBI:28938"/>
        <dbReference type="EC" id="3.5.4.4"/>
    </reaction>
    <physiologicalReaction direction="left-to-right" evidence="7">
        <dbReference type="Rhea" id="RHEA:24409"/>
    </physiologicalReaction>
</comment>
<organism evidence="11 12">
    <name type="scientific">Nitratiruptor tergarcus DSM 16512</name>
    <dbReference type="NCBI Taxonomy" id="1069081"/>
    <lineage>
        <taxon>Bacteria</taxon>
        <taxon>Pseudomonadati</taxon>
        <taxon>Campylobacterota</taxon>
        <taxon>Epsilonproteobacteria</taxon>
        <taxon>Nautiliales</taxon>
        <taxon>Nitratiruptoraceae</taxon>
        <taxon>Nitratiruptor</taxon>
    </lineage>
</organism>
<comment type="catalytic activity">
    <reaction evidence="9">
        <text>S-methyl-5'-thioadenosine + phosphate = 5-(methylsulfanyl)-alpha-D-ribose 1-phosphate + adenine</text>
        <dbReference type="Rhea" id="RHEA:11852"/>
        <dbReference type="ChEBI" id="CHEBI:16708"/>
        <dbReference type="ChEBI" id="CHEBI:17509"/>
        <dbReference type="ChEBI" id="CHEBI:43474"/>
        <dbReference type="ChEBI" id="CHEBI:58533"/>
        <dbReference type="EC" id="2.4.2.28"/>
    </reaction>
    <physiologicalReaction direction="left-to-right" evidence="9">
        <dbReference type="Rhea" id="RHEA:11853"/>
    </physiologicalReaction>
</comment>
<accession>A0A1W1WRA2</accession>
<dbReference type="OrthoDB" id="4279at2"/>